<reference evidence="3" key="1">
    <citation type="submission" date="2023-07" db="EMBL/GenBank/DDBJ databases">
        <title>Thauera sp. CAU 1555 isolated from sand of Yaerae Beach.</title>
        <authorList>
            <person name="Kim W."/>
        </authorList>
    </citation>
    <scope>NUCLEOTIDE SEQUENCE [LARGE SCALE GENOMIC DNA]</scope>
    <source>
        <strain evidence="3">CAU 1555</strain>
    </source>
</reference>
<evidence type="ECO:0000256" key="1">
    <source>
        <dbReference type="SAM" id="Phobius"/>
    </source>
</evidence>
<evidence type="ECO:0000313" key="3">
    <source>
        <dbReference type="Proteomes" id="UP000603602"/>
    </source>
</evidence>
<protein>
    <submittedName>
        <fullName evidence="2">Uncharacterized protein</fullName>
    </submittedName>
</protein>
<dbReference type="Proteomes" id="UP000603602">
    <property type="component" value="Unassembled WGS sequence"/>
</dbReference>
<comment type="caution">
    <text evidence="2">The sequence shown here is derived from an EMBL/GenBank/DDBJ whole genome shotgun (WGS) entry which is preliminary data.</text>
</comment>
<dbReference type="RefSeq" id="WP_187717439.1">
    <property type="nucleotide sequence ID" value="NZ_JACTAH010000001.1"/>
</dbReference>
<feature type="transmembrane region" description="Helical" evidence="1">
    <location>
        <begin position="6"/>
        <end position="26"/>
    </location>
</feature>
<accession>A0ABR9B8V9</accession>
<proteinExistence type="predicted"/>
<gene>
    <name evidence="2" type="ORF">IFO67_07240</name>
</gene>
<dbReference type="EMBL" id="JACYTO010000001">
    <property type="protein sequence ID" value="MBD8502677.1"/>
    <property type="molecule type" value="Genomic_DNA"/>
</dbReference>
<evidence type="ECO:0000313" key="2">
    <source>
        <dbReference type="EMBL" id="MBD8502677.1"/>
    </source>
</evidence>
<organism evidence="2 3">
    <name type="scientific">Thauera sedimentorum</name>
    <dbReference type="NCBI Taxonomy" id="2767595"/>
    <lineage>
        <taxon>Bacteria</taxon>
        <taxon>Pseudomonadati</taxon>
        <taxon>Pseudomonadota</taxon>
        <taxon>Betaproteobacteria</taxon>
        <taxon>Rhodocyclales</taxon>
        <taxon>Zoogloeaceae</taxon>
        <taxon>Thauera</taxon>
    </lineage>
</organism>
<keyword evidence="3" id="KW-1185">Reference proteome</keyword>
<name>A0ABR9B8V9_9RHOO</name>
<keyword evidence="1" id="KW-1133">Transmembrane helix</keyword>
<keyword evidence="1" id="KW-0472">Membrane</keyword>
<keyword evidence="1" id="KW-0812">Transmembrane</keyword>
<sequence length="195" mass="21627">MTNTDWLTLALVLITAFYAWATLQILRANQAMVSTMREQQNAAMRPYILVSTSVRTGTQLLYLSIKNVGKTAALNLKLSLDKSFYQLGEKREERNIANSAAFSRAIDSLPPDGQLLFLLGNGPTLYGGSNTEELSPLQFQVTANYTSGSEPISETSIVDLRPYINTDVPHDPIVEELGKLREEFKKLSKALEKAL</sequence>